<comment type="similarity">
    <text evidence="1">Belongs to the AHA1 family.</text>
</comment>
<evidence type="ECO:0000256" key="1">
    <source>
        <dbReference type="ARBA" id="ARBA00006817"/>
    </source>
</evidence>
<protein>
    <submittedName>
        <fullName evidence="3">ATPase</fullName>
    </submittedName>
</protein>
<dbReference type="EMBL" id="BONP01000026">
    <property type="protein sequence ID" value="GIG41432.1"/>
    <property type="molecule type" value="Genomic_DNA"/>
</dbReference>
<evidence type="ECO:0000313" key="4">
    <source>
        <dbReference type="Proteomes" id="UP000614741"/>
    </source>
</evidence>
<evidence type="ECO:0000313" key="3">
    <source>
        <dbReference type="EMBL" id="GIG41432.1"/>
    </source>
</evidence>
<evidence type="ECO:0000259" key="2">
    <source>
        <dbReference type="Pfam" id="PF08327"/>
    </source>
</evidence>
<dbReference type="Pfam" id="PF08327">
    <property type="entry name" value="AHSA1"/>
    <property type="match status" value="1"/>
</dbReference>
<feature type="domain" description="Activator of Hsp90 ATPase homologue 1/2-like C-terminal" evidence="2">
    <location>
        <begin position="13"/>
        <end position="134"/>
    </location>
</feature>
<dbReference type="InterPro" id="IPR013538">
    <property type="entry name" value="ASHA1/2-like_C"/>
</dbReference>
<sequence length="157" mass="17098">MSTDPIVRTLTVAAPPERAFEVFTAGMARWWNGEYHLGDKPFVDVVVEPRAGGRWYERDAEGAECTWGRVLAWEPPGRLVLAWQISADWTYDPELVTQIEVRFAGATGPDGAATTRVDFEHRGLDAYGEQAAEMRASLGSPGGWGGLLEAFADKAGG</sequence>
<dbReference type="CDD" id="cd08891">
    <property type="entry name" value="SRPBCC_CalC"/>
    <property type="match status" value="1"/>
</dbReference>
<dbReference type="Proteomes" id="UP000614741">
    <property type="component" value="Unassembled WGS sequence"/>
</dbReference>
<dbReference type="SUPFAM" id="SSF55961">
    <property type="entry name" value="Bet v1-like"/>
    <property type="match status" value="1"/>
</dbReference>
<comment type="caution">
    <text evidence="3">The sequence shown here is derived from an EMBL/GenBank/DDBJ whole genome shotgun (WGS) entry which is preliminary data.</text>
</comment>
<name>A0ABQ4DQ09_9CELL</name>
<keyword evidence="4" id="KW-1185">Reference proteome</keyword>
<dbReference type="Gene3D" id="3.30.530.20">
    <property type="match status" value="1"/>
</dbReference>
<accession>A0ABQ4DQ09</accession>
<reference evidence="3 4" key="1">
    <citation type="submission" date="2021-01" db="EMBL/GenBank/DDBJ databases">
        <title>Whole genome shotgun sequence of Cellulomonas phragmiteti NBRC 110785.</title>
        <authorList>
            <person name="Komaki H."/>
            <person name="Tamura T."/>
        </authorList>
    </citation>
    <scope>NUCLEOTIDE SEQUENCE [LARGE SCALE GENOMIC DNA]</scope>
    <source>
        <strain evidence="3 4">NBRC 110785</strain>
    </source>
</reference>
<gene>
    <name evidence="3" type="ORF">Cph01nite_31940</name>
</gene>
<dbReference type="RefSeq" id="WP_203675717.1">
    <property type="nucleotide sequence ID" value="NZ_BONP01000026.1"/>
</dbReference>
<organism evidence="3 4">
    <name type="scientific">Cellulomonas phragmiteti</name>
    <dbReference type="NCBI Taxonomy" id="478780"/>
    <lineage>
        <taxon>Bacteria</taxon>
        <taxon>Bacillati</taxon>
        <taxon>Actinomycetota</taxon>
        <taxon>Actinomycetes</taxon>
        <taxon>Micrococcales</taxon>
        <taxon>Cellulomonadaceae</taxon>
        <taxon>Cellulomonas</taxon>
    </lineage>
</organism>
<proteinExistence type="inferred from homology"/>
<dbReference type="InterPro" id="IPR023393">
    <property type="entry name" value="START-like_dom_sf"/>
</dbReference>